<dbReference type="PROSITE" id="PS51351">
    <property type="entry name" value="TFIIE_BETA_C"/>
    <property type="match status" value="1"/>
</dbReference>
<dbReference type="PANTHER" id="PTHR12716">
    <property type="entry name" value="TRANSCRIPTION INITIATION FACTOR IIE, BETA SUBUNIT"/>
    <property type="match status" value="1"/>
</dbReference>
<keyword evidence="1" id="KW-0805">Transcription regulation</keyword>
<dbReference type="InterPro" id="IPR003166">
    <property type="entry name" value="TFIIE_bsu_DNA-bd"/>
</dbReference>
<dbReference type="Gene3D" id="1.10.10.10">
    <property type="entry name" value="Winged helix-like DNA-binding domain superfamily/Winged helix DNA-binding domain"/>
    <property type="match status" value="1"/>
</dbReference>
<dbReference type="OrthoDB" id="5323195at2759"/>
<dbReference type="InterPro" id="IPR036390">
    <property type="entry name" value="WH_DNA-bd_sf"/>
</dbReference>
<comment type="similarity">
    <text evidence="1">Belongs to the TFIIE beta subunit family.</text>
</comment>
<accession>A0A6G3MFW6</accession>
<dbReference type="GO" id="GO:0003743">
    <property type="term" value="F:translation initiation factor activity"/>
    <property type="evidence" value="ECO:0007669"/>
    <property type="project" value="UniProtKB-KW"/>
</dbReference>
<evidence type="ECO:0000256" key="1">
    <source>
        <dbReference type="PIRNR" id="PIRNR016398"/>
    </source>
</evidence>
<keyword evidence="4" id="KW-0396">Initiation factor</keyword>
<proteinExistence type="inferred from homology"/>
<evidence type="ECO:0000259" key="3">
    <source>
        <dbReference type="PROSITE" id="PS51351"/>
    </source>
</evidence>
<feature type="region of interest" description="Disordered" evidence="2">
    <location>
        <begin position="57"/>
        <end position="82"/>
    </location>
</feature>
<dbReference type="PANTHER" id="PTHR12716:SF8">
    <property type="entry name" value="TRANSCRIPTION INITIATION FACTOR IIE SUBUNIT BETA"/>
    <property type="match status" value="1"/>
</dbReference>
<organism evidence="4">
    <name type="scientific">Henneguya salminicola</name>
    <name type="common">Myxosporean</name>
    <dbReference type="NCBI Taxonomy" id="69463"/>
    <lineage>
        <taxon>Eukaryota</taxon>
        <taxon>Metazoa</taxon>
        <taxon>Cnidaria</taxon>
        <taxon>Myxozoa</taxon>
        <taxon>Myxosporea</taxon>
        <taxon>Bivalvulida</taxon>
        <taxon>Platysporina</taxon>
        <taxon>Myxobolidae</taxon>
        <taxon>Henneguya</taxon>
    </lineage>
</organism>
<protein>
    <recommendedName>
        <fullName evidence="1">Transcription initiation factor IIE subunit beta</fullName>
    </recommendedName>
</protein>
<sequence length="306" mass="35552">MCLLKIARARRVWCADIMDPSLTQQVTDFRKKSFASALTGGSRTRILKKHDVSKRSLPPQLVGKKETKKRLKNSQSQSKESGLKIKKARSRFSLLAAIVEFLKTNFFNNNLGPFTLDEILEATENAETPYLDKIWLVENALANNPRVNFQNDRLSYNPIYEISDKRSLYRLLQHYDENGLGGINLEDIRESVGNADHLVRSLRNHICHISRKDTEKDVIYFYDSSYLLDIDSEFIKAWKQVTFESMEDKEIEDELKKNGILKSRLLINPKKRFKTPINYTIKNKIKKPLKLTNTHLSSEILQEFKK</sequence>
<keyword evidence="4" id="KW-0648">Protein biosynthesis</keyword>
<name>A0A6G3MFW6_HENSL</name>
<dbReference type="InterPro" id="IPR016656">
    <property type="entry name" value="TFIIE-bsu"/>
</dbReference>
<reference evidence="4" key="1">
    <citation type="submission" date="2018-11" db="EMBL/GenBank/DDBJ databases">
        <title>Henneguya salminicola genome and transcriptome.</title>
        <authorList>
            <person name="Yahalomi D."/>
            <person name="Atkinson S.D."/>
            <person name="Neuhof M."/>
            <person name="Chang E.S."/>
            <person name="Philippe H."/>
            <person name="Cartwright P."/>
            <person name="Bartholomew J.L."/>
            <person name="Huchon D."/>
        </authorList>
    </citation>
    <scope>NUCLEOTIDE SEQUENCE</scope>
    <source>
        <strain evidence="4">Hz1</strain>
        <tissue evidence="4">Whole</tissue>
    </source>
</reference>
<dbReference type="GO" id="GO:0001097">
    <property type="term" value="F:TFIIH-class transcription factor complex binding"/>
    <property type="evidence" value="ECO:0007669"/>
    <property type="project" value="TreeGrafter"/>
</dbReference>
<dbReference type="InterPro" id="IPR036388">
    <property type="entry name" value="WH-like_DNA-bd_sf"/>
</dbReference>
<dbReference type="GO" id="GO:0006367">
    <property type="term" value="P:transcription initiation at RNA polymerase II promoter"/>
    <property type="evidence" value="ECO:0007669"/>
    <property type="project" value="UniProtKB-UniRule"/>
</dbReference>
<dbReference type="GO" id="GO:0005673">
    <property type="term" value="C:transcription factor TFIIE complex"/>
    <property type="evidence" value="ECO:0007669"/>
    <property type="project" value="UniProtKB-UniRule"/>
</dbReference>
<feature type="domain" description="TFIIE beta" evidence="3">
    <location>
        <begin position="79"/>
        <end position="163"/>
    </location>
</feature>
<comment type="subunit">
    <text evidence="1">Tetramer of two alpha and two beta chains.</text>
</comment>
<dbReference type="Pfam" id="PF02186">
    <property type="entry name" value="TFIIE_beta"/>
    <property type="match status" value="1"/>
</dbReference>
<keyword evidence="1" id="KW-0804">Transcription</keyword>
<dbReference type="GO" id="GO:0003677">
    <property type="term" value="F:DNA binding"/>
    <property type="evidence" value="ECO:0007669"/>
    <property type="project" value="UniProtKB-UniRule"/>
</dbReference>
<comment type="function">
    <text evidence="1">Recruits TFIIH to the initiation complex and stimulates the RNA polymerase II C-terminal domain kinase and DNA-dependent ATPase activities of TFIIH. Both TFIIH and TFIIE are required for promoter clearance by RNA polymerase.</text>
</comment>
<dbReference type="SUPFAM" id="SSF46785">
    <property type="entry name" value="Winged helix' DNA-binding domain"/>
    <property type="match status" value="1"/>
</dbReference>
<keyword evidence="1" id="KW-0238">DNA-binding</keyword>
<evidence type="ECO:0000313" key="4">
    <source>
        <dbReference type="EMBL" id="NDJ92938.1"/>
    </source>
</evidence>
<dbReference type="EMBL" id="GHBP01001946">
    <property type="protein sequence ID" value="NDJ92938.1"/>
    <property type="molecule type" value="Transcribed_RNA"/>
</dbReference>
<dbReference type="PIRSF" id="PIRSF016398">
    <property type="entry name" value="TFIIE-beta"/>
    <property type="match status" value="1"/>
</dbReference>
<comment type="subcellular location">
    <subcellularLocation>
        <location evidence="1">Nucleus</location>
    </subcellularLocation>
</comment>
<evidence type="ECO:0000256" key="2">
    <source>
        <dbReference type="SAM" id="MobiDB-lite"/>
    </source>
</evidence>
<dbReference type="AlphaFoldDB" id="A0A6G3MFW6"/>
<keyword evidence="1" id="KW-0539">Nucleus</keyword>